<dbReference type="Proteomes" id="UP000717624">
    <property type="component" value="Unassembled WGS sequence"/>
</dbReference>
<organism evidence="2 3">
    <name type="scientific">Brevibacillus fulvus</name>
    <dbReference type="NCBI Taxonomy" id="1125967"/>
    <lineage>
        <taxon>Bacteria</taxon>
        <taxon>Bacillati</taxon>
        <taxon>Bacillota</taxon>
        <taxon>Bacilli</taxon>
        <taxon>Bacillales</taxon>
        <taxon>Paenibacillaceae</taxon>
        <taxon>Brevibacillus</taxon>
    </lineage>
</organism>
<keyword evidence="3" id="KW-1185">Reference proteome</keyword>
<evidence type="ECO:0000313" key="2">
    <source>
        <dbReference type="EMBL" id="MBM7590370.1"/>
    </source>
</evidence>
<feature type="compositionally biased region" description="Basic and acidic residues" evidence="1">
    <location>
        <begin position="84"/>
        <end position="96"/>
    </location>
</feature>
<comment type="caution">
    <text evidence="2">The sequence shown here is derived from an EMBL/GenBank/DDBJ whole genome shotgun (WGS) entry which is preliminary data.</text>
</comment>
<proteinExistence type="predicted"/>
<dbReference type="EMBL" id="JAFBEB010000005">
    <property type="protein sequence ID" value="MBM7590370.1"/>
    <property type="molecule type" value="Genomic_DNA"/>
</dbReference>
<accession>A0A939BPE3</accession>
<reference evidence="2" key="1">
    <citation type="submission" date="2021-01" db="EMBL/GenBank/DDBJ databases">
        <title>Genomic Encyclopedia of Type Strains, Phase IV (KMG-IV): sequencing the most valuable type-strain genomes for metagenomic binning, comparative biology and taxonomic classification.</title>
        <authorList>
            <person name="Goeker M."/>
        </authorList>
    </citation>
    <scope>NUCLEOTIDE SEQUENCE</scope>
    <source>
        <strain evidence="2">DSM 25523</strain>
    </source>
</reference>
<protein>
    <submittedName>
        <fullName evidence="2">Uncharacterized protein</fullName>
    </submittedName>
</protein>
<dbReference type="AlphaFoldDB" id="A0A939BPE3"/>
<evidence type="ECO:0000313" key="3">
    <source>
        <dbReference type="Proteomes" id="UP000717624"/>
    </source>
</evidence>
<gene>
    <name evidence="2" type="ORF">JOD01_001974</name>
</gene>
<name>A0A939BPE3_9BACL</name>
<feature type="region of interest" description="Disordered" evidence="1">
    <location>
        <begin position="84"/>
        <end position="109"/>
    </location>
</feature>
<evidence type="ECO:0000256" key="1">
    <source>
        <dbReference type="SAM" id="MobiDB-lite"/>
    </source>
</evidence>
<sequence length="199" mass="22539">MALFDLLDRFDAETYVLSHWRPISKEEYGQERDLLRNIAMYTARCKGDRQQIAEAYARQADRELNDDEEETIDYFVNGYEAIDSKSGGKSESDAARPRANVASSEAQGGGISSLSLDNSNLLQVYHENKEIRRHKSTVAQGSFGNRPGCHVLTIGCLVAANDSDHRRRVHLWKRQRLAGCGLTLRIILIYSLGRKTQRH</sequence>